<comment type="caution">
    <text evidence="2">The sequence shown here is derived from an EMBL/GenBank/DDBJ whole genome shotgun (WGS) entry which is preliminary data.</text>
</comment>
<keyword evidence="1" id="KW-0472">Membrane</keyword>
<dbReference type="AlphaFoldDB" id="A0A645A6L3"/>
<evidence type="ECO:0000313" key="2">
    <source>
        <dbReference type="EMBL" id="MPM47911.1"/>
    </source>
</evidence>
<proteinExistence type="predicted"/>
<protein>
    <submittedName>
        <fullName evidence="2">Uncharacterized protein</fullName>
    </submittedName>
</protein>
<dbReference type="EMBL" id="VSSQ01011874">
    <property type="protein sequence ID" value="MPM47911.1"/>
    <property type="molecule type" value="Genomic_DNA"/>
</dbReference>
<keyword evidence="1" id="KW-1133">Transmembrane helix</keyword>
<feature type="transmembrane region" description="Helical" evidence="1">
    <location>
        <begin position="67"/>
        <end position="88"/>
    </location>
</feature>
<keyword evidence="1" id="KW-0812">Transmembrane</keyword>
<sequence>MKNKYKIFKLLCVFISIILVVGLFITKVPTFKLMPFILLNLAVYDIIKHNENKGKNNYKKYDGMKVVIFSIMVFWCLIIAMGIVHSLVSLT</sequence>
<reference evidence="2" key="1">
    <citation type="submission" date="2019-08" db="EMBL/GenBank/DDBJ databases">
        <authorList>
            <person name="Kucharzyk K."/>
            <person name="Murdoch R.W."/>
            <person name="Higgins S."/>
            <person name="Loffler F."/>
        </authorList>
    </citation>
    <scope>NUCLEOTIDE SEQUENCE</scope>
</reference>
<name>A0A645A6L3_9ZZZZ</name>
<feature type="transmembrane region" description="Helical" evidence="1">
    <location>
        <begin position="7"/>
        <end position="25"/>
    </location>
</feature>
<accession>A0A645A6L3</accession>
<gene>
    <name evidence="2" type="ORF">SDC9_94632</name>
</gene>
<organism evidence="2">
    <name type="scientific">bioreactor metagenome</name>
    <dbReference type="NCBI Taxonomy" id="1076179"/>
    <lineage>
        <taxon>unclassified sequences</taxon>
        <taxon>metagenomes</taxon>
        <taxon>ecological metagenomes</taxon>
    </lineage>
</organism>
<evidence type="ECO:0000256" key="1">
    <source>
        <dbReference type="SAM" id="Phobius"/>
    </source>
</evidence>